<dbReference type="Proteomes" id="UP000027153">
    <property type="component" value="Unassembled WGS sequence"/>
</dbReference>
<organism evidence="1 2">
    <name type="scientific">Candidatus Methanoperedens nitratireducens</name>
    <dbReference type="NCBI Taxonomy" id="1392998"/>
    <lineage>
        <taxon>Archaea</taxon>
        <taxon>Methanobacteriati</taxon>
        <taxon>Methanobacteriota</taxon>
        <taxon>Stenosarchaea group</taxon>
        <taxon>Methanomicrobia</taxon>
        <taxon>Methanosarcinales</taxon>
        <taxon>ANME-2 cluster</taxon>
        <taxon>Candidatus Methanoperedentaceae</taxon>
        <taxon>Candidatus Methanoperedens</taxon>
    </lineage>
</organism>
<evidence type="ECO:0000313" key="2">
    <source>
        <dbReference type="Proteomes" id="UP000027153"/>
    </source>
</evidence>
<comment type="caution">
    <text evidence="1">The sequence shown here is derived from an EMBL/GenBank/DDBJ whole genome shotgun (WGS) entry which is preliminary data.</text>
</comment>
<proteinExistence type="predicted"/>
<protein>
    <recommendedName>
        <fullName evidence="3">DUF424 domain-containing protein</fullName>
    </recommendedName>
</protein>
<evidence type="ECO:0008006" key="3">
    <source>
        <dbReference type="Google" id="ProtNLM"/>
    </source>
</evidence>
<reference evidence="1 2" key="1">
    <citation type="journal article" date="2013" name="Nature">
        <title>Anaerobic oxidation of methane coupled to nitrate reduction in a novel archaeal lineage.</title>
        <authorList>
            <person name="Haroon M.F."/>
            <person name="Hu S."/>
            <person name="Shi Y."/>
            <person name="Imelfort M."/>
            <person name="Keller J."/>
            <person name="Hugenholtz P."/>
            <person name="Yuan Z."/>
            <person name="Tyson G.W."/>
        </authorList>
    </citation>
    <scope>NUCLEOTIDE SEQUENCE [LARGE SCALE GENOMIC DNA]</scope>
    <source>
        <strain evidence="1 2">ANME-2d</strain>
    </source>
</reference>
<sequence>MYMRKYETEGQFIVAICDKDIIGKKFKEGELVLKLDEGFYRGSEACEDEVKEALLCATIANIAGEKAIACAVDCGCIDTENIIFIQGIPHAQMVRI</sequence>
<dbReference type="Gene3D" id="3.30.1860.10">
    <property type="entry name" value="uncharacterized conserved protein from methanopyrus kandleri domain like"/>
    <property type="match status" value="1"/>
</dbReference>
<dbReference type="EMBL" id="JMIY01000005">
    <property type="protein sequence ID" value="KCZ71472.1"/>
    <property type="molecule type" value="Genomic_DNA"/>
</dbReference>
<dbReference type="AlphaFoldDB" id="A0A062V292"/>
<dbReference type="Pfam" id="PF04242">
    <property type="entry name" value="DUF424"/>
    <property type="match status" value="1"/>
</dbReference>
<gene>
    <name evidence="1" type="ORF">ANME2D_02202</name>
</gene>
<accession>A0A062V292</accession>
<keyword evidence="2" id="KW-1185">Reference proteome</keyword>
<dbReference type="InterPro" id="IPR007355">
    <property type="entry name" value="DUF424"/>
</dbReference>
<evidence type="ECO:0000313" key="1">
    <source>
        <dbReference type="EMBL" id="KCZ71472.1"/>
    </source>
</evidence>
<name>A0A062V292_9EURY</name>